<dbReference type="PROSITE" id="PS51257">
    <property type="entry name" value="PROKAR_LIPOPROTEIN"/>
    <property type="match status" value="1"/>
</dbReference>
<gene>
    <name evidence="3" type="ORF">FJV41_23780</name>
</gene>
<dbReference type="InterPro" id="IPR025641">
    <property type="entry name" value="DUF4340"/>
</dbReference>
<dbReference type="Proteomes" id="UP000315369">
    <property type="component" value="Unassembled WGS sequence"/>
</dbReference>
<evidence type="ECO:0000313" key="4">
    <source>
        <dbReference type="Proteomes" id="UP000315369"/>
    </source>
</evidence>
<dbReference type="RefSeq" id="WP_141644823.1">
    <property type="nucleotide sequence ID" value="NZ_VIFM01000099.1"/>
</dbReference>
<dbReference type="AlphaFoldDB" id="A0A540WWU7"/>
<keyword evidence="4" id="KW-1185">Reference proteome</keyword>
<feature type="domain" description="DUF4340" evidence="2">
    <location>
        <begin position="84"/>
        <end position="235"/>
    </location>
</feature>
<reference evidence="3 4" key="1">
    <citation type="submission" date="2019-06" db="EMBL/GenBank/DDBJ databases">
        <authorList>
            <person name="Livingstone P."/>
            <person name="Whitworth D."/>
        </authorList>
    </citation>
    <scope>NUCLEOTIDE SEQUENCE [LARGE SCALE GENOMIC DNA]</scope>
    <source>
        <strain evidence="3 4">AM401</strain>
    </source>
</reference>
<organism evidence="3 4">
    <name type="scientific">Myxococcus llanfairpwllgwyngyllgogerychwyrndrobwllllantysiliogogogochensis</name>
    <dbReference type="NCBI Taxonomy" id="2590453"/>
    <lineage>
        <taxon>Bacteria</taxon>
        <taxon>Pseudomonadati</taxon>
        <taxon>Myxococcota</taxon>
        <taxon>Myxococcia</taxon>
        <taxon>Myxococcales</taxon>
        <taxon>Cystobacterineae</taxon>
        <taxon>Myxococcaceae</taxon>
        <taxon>Myxococcus</taxon>
    </lineage>
</organism>
<feature type="region of interest" description="Disordered" evidence="1">
    <location>
        <begin position="27"/>
        <end position="52"/>
    </location>
</feature>
<comment type="caution">
    <text evidence="3">The sequence shown here is derived from an EMBL/GenBank/DDBJ whole genome shotgun (WGS) entry which is preliminary data.</text>
</comment>
<dbReference type="Pfam" id="PF14238">
    <property type="entry name" value="DUF4340"/>
    <property type="match status" value="3"/>
</dbReference>
<sequence length="502" mass="53013">MSATGKGLVTVAVLALGAGGLTLSACSDGTSRRGSETPAVSEKLFAPPSGATQGAKAAAPVFTRITVRAQGDTTELAREPDGAWQLVAPVKARAEAAAVEALLETLGSTASSPLVNDAPTDADLEKYGLKSPVFSVTAHAFLPDASGGGEDVPSRQHTVTLHGGVENTFDGSVYVRRDGDSKVYAAQGSVRWSLDKDTFALRSKELLGGLEATALASIEVRAQERSYVLQHETGTTKWRLTKPVAERADEARVATLLKNLKEHRALAFPPDSAQTRKKLGLESPLVDARFTPLSGEPVRIRLAQVMEDGTPRSHALREQGPDAVLAEVSDGALTVLDVDVHELKDKHVLSFRREDVRRVVFHPGGGAAPIILVNASETDGGTESWRVESPKQGKAQHFRVVSLLRALGALKATSFGDAKPRSWAKYGIDEASRGAVLLGADGRELARLWLGGDVPDSSGLSYVRGSGPEVMEVSIEGLVLPVRAEDLMEGAPAPEPTEARGP</sequence>
<dbReference type="OrthoDB" id="5484539at2"/>
<evidence type="ECO:0000313" key="3">
    <source>
        <dbReference type="EMBL" id="TQF13479.1"/>
    </source>
</evidence>
<evidence type="ECO:0000259" key="2">
    <source>
        <dbReference type="Pfam" id="PF14238"/>
    </source>
</evidence>
<protein>
    <submittedName>
        <fullName evidence="3">DUF4340 domain-containing protein</fullName>
    </submittedName>
</protein>
<name>A0A540WWU7_9BACT</name>
<proteinExistence type="predicted"/>
<feature type="domain" description="DUF4340" evidence="2">
    <location>
        <begin position="385"/>
        <end position="489"/>
    </location>
</feature>
<dbReference type="EMBL" id="VIFM01000099">
    <property type="protein sequence ID" value="TQF13479.1"/>
    <property type="molecule type" value="Genomic_DNA"/>
</dbReference>
<accession>A0A540WWU7</accession>
<evidence type="ECO:0000256" key="1">
    <source>
        <dbReference type="SAM" id="MobiDB-lite"/>
    </source>
</evidence>
<feature type="domain" description="DUF4340" evidence="2">
    <location>
        <begin position="238"/>
        <end position="366"/>
    </location>
</feature>